<dbReference type="InterPro" id="IPR042089">
    <property type="entry name" value="Peptidase_M13_dom_2"/>
</dbReference>
<keyword evidence="3" id="KW-0645">Protease</keyword>
<dbReference type="PhylomeDB" id="A0A0G4GQK4"/>
<name>A0A0G4GQK4_VITBC</name>
<dbReference type="Gene3D" id="1.10.1380.10">
    <property type="entry name" value="Neutral endopeptidase , domain2"/>
    <property type="match status" value="1"/>
</dbReference>
<dbReference type="SUPFAM" id="SSF55486">
    <property type="entry name" value="Metalloproteases ('zincins'), catalytic domain"/>
    <property type="match status" value="1"/>
</dbReference>
<protein>
    <recommendedName>
        <fullName evidence="12">Peptidase M13 C-terminal domain-containing protein</fullName>
    </recommendedName>
</protein>
<proteinExistence type="inferred from homology"/>
<evidence type="ECO:0000256" key="3">
    <source>
        <dbReference type="ARBA" id="ARBA00022670"/>
    </source>
</evidence>
<dbReference type="AlphaFoldDB" id="A0A0G4GQK4"/>
<dbReference type="Proteomes" id="UP000041254">
    <property type="component" value="Unassembled WGS sequence"/>
</dbReference>
<evidence type="ECO:0008006" key="12">
    <source>
        <dbReference type="Google" id="ProtNLM"/>
    </source>
</evidence>
<dbReference type="STRING" id="1169540.A0A0G4GQK4"/>
<evidence type="ECO:0000313" key="11">
    <source>
        <dbReference type="Proteomes" id="UP000041254"/>
    </source>
</evidence>
<feature type="domain" description="Peptidase M13 C-terminal" evidence="8">
    <location>
        <begin position="466"/>
        <end position="680"/>
    </location>
</feature>
<dbReference type="CDD" id="cd08662">
    <property type="entry name" value="M13"/>
    <property type="match status" value="1"/>
</dbReference>
<reference evidence="10 11" key="1">
    <citation type="submission" date="2014-11" db="EMBL/GenBank/DDBJ databases">
        <authorList>
            <person name="Zhu J."/>
            <person name="Qi W."/>
            <person name="Song R."/>
        </authorList>
    </citation>
    <scope>NUCLEOTIDE SEQUENCE [LARGE SCALE GENOMIC DNA]</scope>
</reference>
<dbReference type="InterPro" id="IPR018497">
    <property type="entry name" value="Peptidase_M13_C"/>
</dbReference>
<comment type="similarity">
    <text evidence="2">Belongs to the peptidase M13 family.</text>
</comment>
<dbReference type="GO" id="GO:0005886">
    <property type="term" value="C:plasma membrane"/>
    <property type="evidence" value="ECO:0007669"/>
    <property type="project" value="TreeGrafter"/>
</dbReference>
<evidence type="ECO:0000256" key="1">
    <source>
        <dbReference type="ARBA" id="ARBA00001947"/>
    </source>
</evidence>
<dbReference type="PANTHER" id="PTHR11733">
    <property type="entry name" value="ZINC METALLOPROTEASE FAMILY M13 NEPRILYSIN-RELATED"/>
    <property type="match status" value="1"/>
</dbReference>
<evidence type="ECO:0000259" key="8">
    <source>
        <dbReference type="Pfam" id="PF01431"/>
    </source>
</evidence>
<dbReference type="GO" id="GO:0004222">
    <property type="term" value="F:metalloendopeptidase activity"/>
    <property type="evidence" value="ECO:0007669"/>
    <property type="project" value="InterPro"/>
</dbReference>
<evidence type="ECO:0000256" key="2">
    <source>
        <dbReference type="ARBA" id="ARBA00007357"/>
    </source>
</evidence>
<sequence>MLHCYYQACMDTDKLDSLGAAPLLNFLSKQPELGFLLLWPGEIEADEGMVRGREGEGQGLSVRMAHLHRWGVEGVLTAGVTYNNLHPSHNNTLGVAQGGLGLSYSHYFQPDILAAYTRHLATLFRLFFEALPSAHNASLPSPFSLPTQQPPAASLIDTTNDTYATIDERVRRGEDSASEVNYTRVAEGVVEFERQLHGIHLSPEQQRDPWNTTFSSNLSAIQEWMPVFDWNAYYKVFADKDDLSLSDEELAEAFTPDAEVLIQSRPHLTKLNALLHKYLSDRRKRPTLHYYFLARTLRAYGGSLSAEWRKEFHSFRKILTGSDPPPRWRTCLSATADAVGWILSRNFIRHHFNPLRKTLALEIMSGIREAFRENLAEIEWMDKDTKQKALDKESEITAKVGYPDWLLSKDEHLYFARFYGNPQPAKLKSLLSGTAHLNKQSHRFSYSKLHRPEDRSLWGMTPIDVNAYYSPDLNEIVFPASILQPPFLNVGNENSDTARRNEIRALRAVNYGALGAVIGHELTHAFDDSGSSFDGQGKLVSWWSQTSKDKFRASTHCVASQYGSFAIPGGIHLNGNLTLGENIADNGGLRLAYRALLKAEGEEALSHRPLPGLPYTAQQLFFLSFAQLWCSKQTPETLRRRVENDPHSPGEFRVKGSLDNFEPFDEAFCQAKTHAMLKGKQPHRCRVW</sequence>
<keyword evidence="5" id="KW-0378">Hydrolase</keyword>
<dbReference type="EMBL" id="CDMY01000759">
    <property type="protein sequence ID" value="CEM32726.1"/>
    <property type="molecule type" value="Genomic_DNA"/>
</dbReference>
<keyword evidence="4" id="KW-0479">Metal-binding</keyword>
<dbReference type="InterPro" id="IPR000718">
    <property type="entry name" value="Peptidase_M13"/>
</dbReference>
<evidence type="ECO:0000313" key="10">
    <source>
        <dbReference type="EMBL" id="CEM32726.1"/>
    </source>
</evidence>
<comment type="cofactor">
    <cofactor evidence="1">
        <name>Zn(2+)</name>
        <dbReference type="ChEBI" id="CHEBI:29105"/>
    </cofactor>
</comment>
<keyword evidence="7" id="KW-0482">Metalloprotease</keyword>
<dbReference type="InterPro" id="IPR024079">
    <property type="entry name" value="MetalloPept_cat_dom_sf"/>
</dbReference>
<evidence type="ECO:0000256" key="7">
    <source>
        <dbReference type="ARBA" id="ARBA00023049"/>
    </source>
</evidence>
<evidence type="ECO:0000256" key="4">
    <source>
        <dbReference type="ARBA" id="ARBA00022723"/>
    </source>
</evidence>
<organism evidence="10 11">
    <name type="scientific">Vitrella brassicaformis (strain CCMP3155)</name>
    <dbReference type="NCBI Taxonomy" id="1169540"/>
    <lineage>
        <taxon>Eukaryota</taxon>
        <taxon>Sar</taxon>
        <taxon>Alveolata</taxon>
        <taxon>Colpodellida</taxon>
        <taxon>Vitrellaceae</taxon>
        <taxon>Vitrella</taxon>
    </lineage>
</organism>
<evidence type="ECO:0000256" key="6">
    <source>
        <dbReference type="ARBA" id="ARBA00022833"/>
    </source>
</evidence>
<dbReference type="GO" id="GO:0016485">
    <property type="term" value="P:protein processing"/>
    <property type="evidence" value="ECO:0007669"/>
    <property type="project" value="TreeGrafter"/>
</dbReference>
<dbReference type="GO" id="GO:0046872">
    <property type="term" value="F:metal ion binding"/>
    <property type="evidence" value="ECO:0007669"/>
    <property type="project" value="UniProtKB-KW"/>
</dbReference>
<dbReference type="OrthoDB" id="6475849at2759"/>
<dbReference type="VEuPathDB" id="CryptoDB:Vbra_18380"/>
<dbReference type="InterPro" id="IPR008753">
    <property type="entry name" value="Peptidase_M13_N"/>
</dbReference>
<keyword evidence="6" id="KW-0862">Zinc</keyword>
<dbReference type="Pfam" id="PF05649">
    <property type="entry name" value="Peptidase_M13_N"/>
    <property type="match status" value="1"/>
</dbReference>
<dbReference type="Pfam" id="PF01431">
    <property type="entry name" value="Peptidase_M13"/>
    <property type="match status" value="1"/>
</dbReference>
<gene>
    <name evidence="10" type="ORF">Vbra_18380</name>
</gene>
<dbReference type="OMA" id="CAFLTIN"/>
<dbReference type="PRINTS" id="PR00786">
    <property type="entry name" value="NEPRILYSIN"/>
</dbReference>
<keyword evidence="11" id="KW-1185">Reference proteome</keyword>
<dbReference type="Gene3D" id="3.40.390.10">
    <property type="entry name" value="Collagenase (Catalytic Domain)"/>
    <property type="match status" value="1"/>
</dbReference>
<accession>A0A0G4GQK4</accession>
<evidence type="ECO:0000259" key="9">
    <source>
        <dbReference type="Pfam" id="PF05649"/>
    </source>
</evidence>
<evidence type="ECO:0000256" key="5">
    <source>
        <dbReference type="ARBA" id="ARBA00022801"/>
    </source>
</evidence>
<dbReference type="PROSITE" id="PS51885">
    <property type="entry name" value="NEPRILYSIN"/>
    <property type="match status" value="1"/>
</dbReference>
<dbReference type="InParanoid" id="A0A0G4GQK4"/>
<dbReference type="PANTHER" id="PTHR11733:SF167">
    <property type="entry name" value="FI17812P1-RELATED"/>
    <property type="match status" value="1"/>
</dbReference>
<feature type="domain" description="Peptidase M13 N-terminal" evidence="9">
    <location>
        <begin position="4"/>
        <end position="403"/>
    </location>
</feature>